<sequence>MIKEVRLWKSDNIIDKFFETREEAELADAAANKEYEKDLLALIDRIETQYDEKLDALKVQFQPTLDALYRELHEIRSIISEEQDSRSYSNAVKVKIRRVSN</sequence>
<dbReference type="STRING" id="411473.RUMCAL_00269"/>
<reference evidence="1 2" key="1">
    <citation type="submission" date="2013-07" db="EMBL/GenBank/DDBJ databases">
        <authorList>
            <person name="Weinstock G."/>
            <person name="Sodergren E."/>
            <person name="Wylie T."/>
            <person name="Fulton L."/>
            <person name="Fulton R."/>
            <person name="Fronick C."/>
            <person name="O'Laughlin M."/>
            <person name="Godfrey J."/>
            <person name="Miner T."/>
            <person name="Herter B."/>
            <person name="Appelbaum E."/>
            <person name="Cordes M."/>
            <person name="Lek S."/>
            <person name="Wollam A."/>
            <person name="Pepin K.H."/>
            <person name="Palsikar V.B."/>
            <person name="Mitreva M."/>
            <person name="Wilson R.K."/>
        </authorList>
    </citation>
    <scope>NUCLEOTIDE SEQUENCE [LARGE SCALE GENOMIC DNA]</scope>
    <source>
        <strain evidence="1 2">ATCC 27760</strain>
    </source>
</reference>
<dbReference type="EMBL" id="AWVF01000031">
    <property type="protein sequence ID" value="ERJ97197.1"/>
    <property type="molecule type" value="Genomic_DNA"/>
</dbReference>
<protein>
    <submittedName>
        <fullName evidence="1">Uncharacterized protein</fullName>
    </submittedName>
</protein>
<evidence type="ECO:0000313" key="2">
    <source>
        <dbReference type="Proteomes" id="UP000016662"/>
    </source>
</evidence>
<dbReference type="Proteomes" id="UP000016662">
    <property type="component" value="Unassembled WGS sequence"/>
</dbReference>
<organism evidence="1 2">
    <name type="scientific">Ruminococcus callidus ATCC 27760</name>
    <dbReference type="NCBI Taxonomy" id="411473"/>
    <lineage>
        <taxon>Bacteria</taxon>
        <taxon>Bacillati</taxon>
        <taxon>Bacillota</taxon>
        <taxon>Clostridia</taxon>
        <taxon>Eubacteriales</taxon>
        <taxon>Oscillospiraceae</taxon>
        <taxon>Ruminococcus</taxon>
    </lineage>
</organism>
<proteinExistence type="predicted"/>
<dbReference type="AlphaFoldDB" id="U2KY31"/>
<accession>U2KY31</accession>
<gene>
    <name evidence="1" type="ORF">RUMCAL_00269</name>
</gene>
<comment type="caution">
    <text evidence="1">The sequence shown here is derived from an EMBL/GenBank/DDBJ whole genome shotgun (WGS) entry which is preliminary data.</text>
</comment>
<dbReference type="RefSeq" id="WP_021681874.1">
    <property type="nucleotide sequence ID" value="NZ_KI260389.1"/>
</dbReference>
<keyword evidence="2" id="KW-1185">Reference proteome</keyword>
<dbReference type="PATRIC" id="fig|411473.3.peg.224"/>
<evidence type="ECO:0000313" key="1">
    <source>
        <dbReference type="EMBL" id="ERJ97197.1"/>
    </source>
</evidence>
<name>U2KY31_9FIRM</name>
<dbReference type="HOGENOM" id="CLU_2289597_0_0_9"/>